<dbReference type="InterPro" id="IPR018704">
    <property type="entry name" value="SecYEG/CpoB_TPR"/>
</dbReference>
<evidence type="ECO:0000313" key="5">
    <source>
        <dbReference type="Proteomes" id="UP000426027"/>
    </source>
</evidence>
<evidence type="ECO:0000256" key="2">
    <source>
        <dbReference type="SAM" id="Phobius"/>
    </source>
</evidence>
<dbReference type="InterPro" id="IPR011990">
    <property type="entry name" value="TPR-like_helical_dom_sf"/>
</dbReference>
<feature type="repeat" description="TPR" evidence="1">
    <location>
        <begin position="141"/>
        <end position="174"/>
    </location>
</feature>
<reference evidence="4 5" key="1">
    <citation type="submission" date="2019-11" db="EMBL/GenBank/DDBJ databases">
        <authorList>
            <person name="Im W.T."/>
        </authorList>
    </citation>
    <scope>NUCLEOTIDE SEQUENCE [LARGE SCALE GENOMIC DNA]</scope>
    <source>
        <strain evidence="4 5">SB-02</strain>
    </source>
</reference>
<dbReference type="RefSeq" id="WP_157479495.1">
    <property type="nucleotide sequence ID" value="NZ_CP046566.1"/>
</dbReference>
<dbReference type="InterPro" id="IPR019734">
    <property type="entry name" value="TPR_rpt"/>
</dbReference>
<proteinExistence type="predicted"/>
<gene>
    <name evidence="4" type="ORF">GLV81_14420</name>
</gene>
<dbReference type="EMBL" id="CP046566">
    <property type="protein sequence ID" value="QGW29142.1"/>
    <property type="molecule type" value="Genomic_DNA"/>
</dbReference>
<sequence>MSDNKNIQFEEVVDDSAKVIAKAQGFWAKFSKPIVYVGSAIIILIGGYYGYQKLYAQPQEEKAADAIWHAQQYFQQDSLKLALNGDGQYPGFEKVASTYGGTKVGNLAKFYAGVCNLRLGDFKKAESYLKDFSTDAKEIQALAYSRLADAYAEQGKKAEAVGMYAKAGTHYPEQQALSAENLFRAALLSETLGKNDDAIKYYKEIKSKYPRTDRGFQVDKYLARLGSVD</sequence>
<feature type="domain" description="Ancillary SecYEG translocon subunit/Cell division coordinator CpoB TPR" evidence="3">
    <location>
        <begin position="26"/>
        <end position="203"/>
    </location>
</feature>
<keyword evidence="5" id="KW-1185">Reference proteome</keyword>
<dbReference type="PROSITE" id="PS50005">
    <property type="entry name" value="TPR"/>
    <property type="match status" value="1"/>
</dbReference>
<organism evidence="4 5">
    <name type="scientific">Phnomibacter ginsenosidimutans</name>
    <dbReference type="NCBI Taxonomy" id="2676868"/>
    <lineage>
        <taxon>Bacteria</taxon>
        <taxon>Pseudomonadati</taxon>
        <taxon>Bacteroidota</taxon>
        <taxon>Chitinophagia</taxon>
        <taxon>Chitinophagales</taxon>
        <taxon>Chitinophagaceae</taxon>
        <taxon>Phnomibacter</taxon>
    </lineage>
</organism>
<dbReference type="Proteomes" id="UP000426027">
    <property type="component" value="Chromosome"/>
</dbReference>
<name>A0A6I6GQC4_9BACT</name>
<dbReference type="Gene3D" id="1.25.40.10">
    <property type="entry name" value="Tetratricopeptide repeat domain"/>
    <property type="match status" value="1"/>
</dbReference>
<accession>A0A6I6GQC4</accession>
<dbReference type="Pfam" id="PF09976">
    <property type="entry name" value="TPR_21"/>
    <property type="match status" value="1"/>
</dbReference>
<keyword evidence="2" id="KW-0472">Membrane</keyword>
<keyword evidence="1" id="KW-0802">TPR repeat</keyword>
<feature type="transmembrane region" description="Helical" evidence="2">
    <location>
        <begin position="34"/>
        <end position="51"/>
    </location>
</feature>
<evidence type="ECO:0000256" key="1">
    <source>
        <dbReference type="PROSITE-ProRule" id="PRU00339"/>
    </source>
</evidence>
<evidence type="ECO:0000259" key="3">
    <source>
        <dbReference type="Pfam" id="PF09976"/>
    </source>
</evidence>
<dbReference type="SMART" id="SM00028">
    <property type="entry name" value="TPR"/>
    <property type="match status" value="2"/>
</dbReference>
<dbReference type="AlphaFoldDB" id="A0A6I6GQC4"/>
<dbReference type="KEGG" id="fls:GLV81_14420"/>
<dbReference type="SUPFAM" id="SSF48452">
    <property type="entry name" value="TPR-like"/>
    <property type="match status" value="1"/>
</dbReference>
<keyword evidence="2" id="KW-0812">Transmembrane</keyword>
<keyword evidence="2" id="KW-1133">Transmembrane helix</keyword>
<evidence type="ECO:0000313" key="4">
    <source>
        <dbReference type="EMBL" id="QGW29142.1"/>
    </source>
</evidence>
<protein>
    <submittedName>
        <fullName evidence="4">Tetratricopeptide repeat protein</fullName>
    </submittedName>
</protein>